<keyword evidence="3" id="KW-0963">Cytoplasm</keyword>
<keyword evidence="4" id="KW-0539">Nucleus</keyword>
<dbReference type="GO" id="GO:0042393">
    <property type="term" value="F:histone binding"/>
    <property type="evidence" value="ECO:0007669"/>
    <property type="project" value="TreeGrafter"/>
</dbReference>
<name>A0A6P7HZG1_9TELE</name>
<dbReference type="GeneID" id="114432248"/>
<comment type="subcellular location">
    <subcellularLocation>
        <location evidence="2">Cytoplasm</location>
    </subcellularLocation>
    <subcellularLocation>
        <location evidence="1">Nucleus</location>
    </subcellularLocation>
</comment>
<dbReference type="AlphaFoldDB" id="A0A6P7HZG1"/>
<evidence type="ECO:0000256" key="1">
    <source>
        <dbReference type="ARBA" id="ARBA00004123"/>
    </source>
</evidence>
<evidence type="ECO:0000256" key="4">
    <source>
        <dbReference type="ARBA" id="ARBA00023242"/>
    </source>
</evidence>
<keyword evidence="6" id="KW-1185">Reference proteome</keyword>
<dbReference type="PANTHER" id="PTHR35678:SF1">
    <property type="entry name" value="PROTEIN STPG4"/>
    <property type="match status" value="1"/>
</dbReference>
<proteinExistence type="predicted"/>
<dbReference type="GO" id="GO:0044727">
    <property type="term" value="P:epigenetic programing of male pronucleus"/>
    <property type="evidence" value="ECO:0007669"/>
    <property type="project" value="TreeGrafter"/>
</dbReference>
<sequence length="321" mass="35133">MGQVYRGFNKTDNIPSYTVSCSIPTKYQRKMTSNEEKKGFSSQTKRFSKQVLNENPGPGVYGSIFSSEVNSPSFSKKGTTGFVAPQLTRRPQRATPGPNAYSLQGPFTNQNDFNIGVSRVFRQPVGVQRDGPKHKTPAPNQYDVGRVNRETFSTAAGTSSFLSKQKRDSYFPVRNVPTPGHYEARNGLISHSSSAILSPFKSKTQRIPPLMDNHVPGPGAYSPHQAPVPPVKKISALKGYYLISAPPVIVPKDPPLPGPGQYDIGKHDQSKHPGPSAVFASRTKRILQNGAGTTPGPGSYNLRALPKHSFFHNDSRVWFPV</sequence>
<dbReference type="GO" id="GO:0042585">
    <property type="term" value="C:germinal vesicle"/>
    <property type="evidence" value="ECO:0007669"/>
    <property type="project" value="TreeGrafter"/>
</dbReference>
<evidence type="ECO:0000313" key="7">
    <source>
        <dbReference type="RefSeq" id="XP_028255942.1"/>
    </source>
</evidence>
<evidence type="ECO:0000313" key="6">
    <source>
        <dbReference type="Proteomes" id="UP000515145"/>
    </source>
</evidence>
<dbReference type="FunCoup" id="A0A6P7HZG1">
    <property type="interactions" value="25"/>
</dbReference>
<dbReference type="GO" id="GO:0001940">
    <property type="term" value="C:male pronucleus"/>
    <property type="evidence" value="ECO:0007669"/>
    <property type="project" value="TreeGrafter"/>
</dbReference>
<dbReference type="CTD" id="90529"/>
<protein>
    <submittedName>
        <fullName evidence="7">O(6)-methylguanine-induced apoptosis 2</fullName>
    </submittedName>
</protein>
<dbReference type="GO" id="GO:0001939">
    <property type="term" value="C:female pronucleus"/>
    <property type="evidence" value="ECO:0007669"/>
    <property type="project" value="TreeGrafter"/>
</dbReference>
<feature type="region of interest" description="Disordered" evidence="5">
    <location>
        <begin position="75"/>
        <end position="106"/>
    </location>
</feature>
<dbReference type="GO" id="GO:0005737">
    <property type="term" value="C:cytoplasm"/>
    <property type="evidence" value="ECO:0007669"/>
    <property type="project" value="UniProtKB-SubCell"/>
</dbReference>
<dbReference type="InterPro" id="IPR010736">
    <property type="entry name" value="SHIPPO-rpt"/>
</dbReference>
<evidence type="ECO:0000256" key="2">
    <source>
        <dbReference type="ARBA" id="ARBA00004496"/>
    </source>
</evidence>
<dbReference type="GO" id="GO:0003682">
    <property type="term" value="F:chromatin binding"/>
    <property type="evidence" value="ECO:0007669"/>
    <property type="project" value="TreeGrafter"/>
</dbReference>
<accession>A0A6P7HZG1</accession>
<dbReference type="Pfam" id="PF07004">
    <property type="entry name" value="SHIPPO-rpt"/>
    <property type="match status" value="3"/>
</dbReference>
<gene>
    <name evidence="7" type="primary">stpg1</name>
</gene>
<dbReference type="InParanoid" id="A0A6P7HZG1"/>
<dbReference type="RefSeq" id="XP_028255942.1">
    <property type="nucleotide sequence ID" value="XM_028400141.1"/>
</dbReference>
<reference evidence="7" key="1">
    <citation type="submission" date="2025-08" db="UniProtKB">
        <authorList>
            <consortium name="RefSeq"/>
        </authorList>
    </citation>
    <scope>IDENTIFICATION</scope>
</reference>
<dbReference type="PANTHER" id="PTHR35678">
    <property type="entry name" value="PROTEIN STPG4"/>
    <property type="match status" value="1"/>
</dbReference>
<evidence type="ECO:0000256" key="3">
    <source>
        <dbReference type="ARBA" id="ARBA00022490"/>
    </source>
</evidence>
<dbReference type="Proteomes" id="UP000515145">
    <property type="component" value="Chromosome 2"/>
</dbReference>
<dbReference type="OrthoDB" id="186871at2759"/>
<evidence type="ECO:0000256" key="5">
    <source>
        <dbReference type="SAM" id="MobiDB-lite"/>
    </source>
</evidence>
<organism evidence="6 7">
    <name type="scientific">Parambassis ranga</name>
    <name type="common">Indian glassy fish</name>
    <dbReference type="NCBI Taxonomy" id="210632"/>
    <lineage>
        <taxon>Eukaryota</taxon>
        <taxon>Metazoa</taxon>
        <taxon>Chordata</taxon>
        <taxon>Craniata</taxon>
        <taxon>Vertebrata</taxon>
        <taxon>Euteleostomi</taxon>
        <taxon>Actinopterygii</taxon>
        <taxon>Neopterygii</taxon>
        <taxon>Teleostei</taxon>
        <taxon>Neoteleostei</taxon>
        <taxon>Acanthomorphata</taxon>
        <taxon>Ovalentaria</taxon>
        <taxon>Ambassidae</taxon>
        <taxon>Parambassis</taxon>
    </lineage>
</organism>